<keyword evidence="3" id="KW-0456">Lyase</keyword>
<dbReference type="PANTHER" id="PTHR33681">
    <property type="entry name" value="BINDING PROTEIN, PUTATIVE, EXPRESSED-RELATED"/>
    <property type="match status" value="1"/>
</dbReference>
<accession>L7F1J3</accession>
<feature type="domain" description="Alginate lyase 2" evidence="2">
    <location>
        <begin position="99"/>
        <end position="264"/>
    </location>
</feature>
<dbReference type="PROSITE" id="PS51318">
    <property type="entry name" value="TAT"/>
    <property type="match status" value="1"/>
</dbReference>
<reference evidence="3 4" key="1">
    <citation type="journal article" date="2011" name="Plasmid">
        <title>Streptomyces turgidiscabies Car8 contains a modular pathogenicity island that shares virulence genes with other actinobacterial plant pathogens.</title>
        <authorList>
            <person name="Huguet-Tapia J.C."/>
            <person name="Badger J.H."/>
            <person name="Loria R."/>
            <person name="Pettis G.S."/>
        </authorList>
    </citation>
    <scope>NUCLEOTIDE SEQUENCE [LARGE SCALE GENOMIC DNA]</scope>
    <source>
        <strain evidence="3 4">Car8</strain>
    </source>
</reference>
<name>L7F1J3_STRT8</name>
<dbReference type="PANTHER" id="PTHR33681:SF4">
    <property type="entry name" value="OS12G0171100 PROTEIN"/>
    <property type="match status" value="1"/>
</dbReference>
<dbReference type="InterPro" id="IPR006311">
    <property type="entry name" value="TAT_signal"/>
</dbReference>
<comment type="caution">
    <text evidence="3">The sequence shown here is derived from an EMBL/GenBank/DDBJ whole genome shotgun (WGS) entry which is preliminary data.</text>
</comment>
<dbReference type="Pfam" id="PF08787">
    <property type="entry name" value="Alginate_lyase2"/>
    <property type="match status" value="1"/>
</dbReference>
<sequence>MLTPIWSSPTLLPKIDPMNRHSRKVSPERLFGMPMTPSRRTVLAAGGLLASGAVWSTTRSTASASSTSSAAPSAASAASPTDGWTKTAFTYAMQKPWNLDLSDRYGNSGGVHRMWVYDTDEPLSQGSSTDPRTEMRWKQEYTSGRHMWDADVYLPAGTNGATFVQILRVIHPDGTPATDFMLNVYNANGGTVRAFDRTVLKTGAYDTWFNVKLEHNASAGSVKVYFDDELALTTEDRGPATRHFKNGVYHHGTGRAEARFRNVTYWTR</sequence>
<dbReference type="SUPFAM" id="SSF49899">
    <property type="entry name" value="Concanavalin A-like lectins/glucanases"/>
    <property type="match status" value="1"/>
</dbReference>
<evidence type="ECO:0000259" key="2">
    <source>
        <dbReference type="Pfam" id="PF08787"/>
    </source>
</evidence>
<evidence type="ECO:0000256" key="1">
    <source>
        <dbReference type="SAM" id="MobiDB-lite"/>
    </source>
</evidence>
<gene>
    <name evidence="3" type="ORF">STRTUCAR8_04034</name>
</gene>
<dbReference type="Proteomes" id="UP000010931">
    <property type="component" value="Unassembled WGS sequence"/>
</dbReference>
<evidence type="ECO:0000313" key="4">
    <source>
        <dbReference type="Proteomes" id="UP000010931"/>
    </source>
</evidence>
<dbReference type="InterPro" id="IPR014895">
    <property type="entry name" value="Alginate_lyase_2"/>
</dbReference>
<dbReference type="PATRIC" id="fig|698760.3.peg.6139"/>
<dbReference type="InterPro" id="IPR013320">
    <property type="entry name" value="ConA-like_dom_sf"/>
</dbReference>
<feature type="region of interest" description="Disordered" evidence="1">
    <location>
        <begin position="63"/>
        <end position="82"/>
    </location>
</feature>
<feature type="compositionally biased region" description="Low complexity" evidence="1">
    <location>
        <begin position="63"/>
        <end position="81"/>
    </location>
</feature>
<dbReference type="AlphaFoldDB" id="L7F1J3"/>
<protein>
    <submittedName>
        <fullName evidence="3">Alginate lyase</fullName>
    </submittedName>
</protein>
<dbReference type="STRING" id="85558.T45_00706"/>
<proteinExistence type="predicted"/>
<dbReference type="EMBL" id="AEJB01000415">
    <property type="protein sequence ID" value="ELP65024.1"/>
    <property type="molecule type" value="Genomic_DNA"/>
</dbReference>
<organism evidence="3 4">
    <name type="scientific">Streptomyces turgidiscabies (strain Car8)</name>
    <dbReference type="NCBI Taxonomy" id="698760"/>
    <lineage>
        <taxon>Bacteria</taxon>
        <taxon>Bacillati</taxon>
        <taxon>Actinomycetota</taxon>
        <taxon>Actinomycetes</taxon>
        <taxon>Kitasatosporales</taxon>
        <taxon>Streptomycetaceae</taxon>
        <taxon>Streptomyces</taxon>
    </lineage>
</organism>
<dbReference type="GO" id="GO:0016829">
    <property type="term" value="F:lyase activity"/>
    <property type="evidence" value="ECO:0007669"/>
    <property type="project" value="UniProtKB-KW"/>
</dbReference>
<evidence type="ECO:0000313" key="3">
    <source>
        <dbReference type="EMBL" id="ELP65024.1"/>
    </source>
</evidence>
<keyword evidence="4" id="KW-1185">Reference proteome</keyword>